<evidence type="ECO:0000256" key="3">
    <source>
        <dbReference type="ARBA" id="ARBA00022605"/>
    </source>
</evidence>
<keyword evidence="5 9" id="KW-0862">Zinc</keyword>
<dbReference type="SMART" id="SM01007">
    <property type="entry name" value="Aldolase_II"/>
    <property type="match status" value="1"/>
</dbReference>
<sequence length="314" mass="35703">MEQNVMPNLPVMGLNHEEAHRYESDQYGGILTKLEYPKRKRGRPFKYPQSFQNRMMELGGLQIKKGPRGRPRKYTYTTEDGQVHTVPSKKKKTTADLICELGRLFYNLGWVSGTGGGISIRDGDHIFVAPSGVQKERLEPQDLFIIDKEGKHLHGPHPDTGLKLSQCTPLFLLAYNMRGAGAVIHSHSKQAVLATLAYPGPEFKVTHLEMIKGIYNPVEKRSMRYDEDLVVPIIENTSFESDLADSMAEAIQHYPYTNAVLVRRHGLYVWGETWEKAKTMAECYDYLFDVATQMTRFNLDPTKVPDDKHGAFEN</sequence>
<evidence type="ECO:0000256" key="8">
    <source>
        <dbReference type="ARBA" id="ARBA00060021"/>
    </source>
</evidence>
<dbReference type="GO" id="GO:0019509">
    <property type="term" value="P:L-methionine salvage from methylthioadenosine"/>
    <property type="evidence" value="ECO:0007669"/>
    <property type="project" value="UniProtKB-UniRule"/>
</dbReference>
<accession>A0A5N5SR12</accession>
<dbReference type="InterPro" id="IPR017956">
    <property type="entry name" value="AT_hook_DNA-bd_motif"/>
</dbReference>
<dbReference type="Gene3D" id="3.40.225.10">
    <property type="entry name" value="Class II aldolase/adducin N-terminal domain"/>
    <property type="match status" value="1"/>
</dbReference>
<feature type="binding site" evidence="9">
    <location>
        <position position="265"/>
    </location>
    <ligand>
        <name>Zn(2+)</name>
        <dbReference type="ChEBI" id="CHEBI:29105"/>
    </ligand>
</feature>
<feature type="binding site" evidence="9">
    <location>
        <position position="187"/>
    </location>
    <ligand>
        <name>Zn(2+)</name>
        <dbReference type="ChEBI" id="CHEBI:29105"/>
    </ligand>
</feature>
<dbReference type="Proteomes" id="UP000326759">
    <property type="component" value="Unassembled WGS sequence"/>
</dbReference>
<proteinExistence type="inferred from homology"/>
<keyword evidence="2 9" id="KW-0963">Cytoplasm</keyword>
<comment type="function">
    <text evidence="8">Catalyzes the dehydration of methylthioribulose-1-phosphate (MTRu-1-P) into 2,3-diketo-5-methylthiopentyl-1-phosphate (DK-MTP-1-P). Functions in the methionine salvage pathway, which plays a key role in cancer, apoptosis, microbial proliferation and inflammation. May inhibit the CASP1-related inflammatory response (pyroptosis), the CASP9-dependent apoptotic pathway and the cytochrome c-dependent and APAF1-mediated cell death.</text>
</comment>
<comment type="pathway">
    <text evidence="9">Amino-acid biosynthesis; L-methionine biosynthesis via salvage pathway; L-methionine from S-methyl-5-thio-alpha-D-ribose 1-phosphate: step 2/6.</text>
</comment>
<dbReference type="InterPro" id="IPR001303">
    <property type="entry name" value="Aldolase_II/adducin_N"/>
</dbReference>
<feature type="domain" description="Class II aldolase/adducin N-terminal" evidence="10">
    <location>
        <begin position="96"/>
        <end position="292"/>
    </location>
</feature>
<protein>
    <recommendedName>
        <fullName evidence="9">Probable methylthioribulose-1-phosphate dehydratase</fullName>
        <shortName evidence="9">MTRu-1-P dehydratase</shortName>
        <ecNumber evidence="9">4.2.1.109</ecNumber>
    </recommendedName>
</protein>
<comment type="similarity">
    <text evidence="9">Belongs to the aldolase class II family. MtnB subfamily.</text>
</comment>
<keyword evidence="4 9" id="KW-0479">Metal-binding</keyword>
<organism evidence="11 12">
    <name type="scientific">Armadillidium nasatum</name>
    <dbReference type="NCBI Taxonomy" id="96803"/>
    <lineage>
        <taxon>Eukaryota</taxon>
        <taxon>Metazoa</taxon>
        <taxon>Ecdysozoa</taxon>
        <taxon>Arthropoda</taxon>
        <taxon>Crustacea</taxon>
        <taxon>Multicrustacea</taxon>
        <taxon>Malacostraca</taxon>
        <taxon>Eumalacostraca</taxon>
        <taxon>Peracarida</taxon>
        <taxon>Isopoda</taxon>
        <taxon>Oniscidea</taxon>
        <taxon>Crinocheta</taxon>
        <taxon>Armadillidiidae</taxon>
        <taxon>Armadillidium</taxon>
    </lineage>
</organism>
<evidence type="ECO:0000256" key="2">
    <source>
        <dbReference type="ARBA" id="ARBA00022490"/>
    </source>
</evidence>
<evidence type="ECO:0000256" key="1">
    <source>
        <dbReference type="ARBA" id="ARBA00006274"/>
    </source>
</evidence>
<gene>
    <name evidence="11" type="ORF">Anas_06328</name>
</gene>
<evidence type="ECO:0000256" key="5">
    <source>
        <dbReference type="ARBA" id="ARBA00022833"/>
    </source>
</evidence>
<name>A0A5N5SR12_9CRUS</name>
<dbReference type="SMART" id="SM00384">
    <property type="entry name" value="AT_hook"/>
    <property type="match status" value="2"/>
</dbReference>
<dbReference type="PANTHER" id="PTHR10640">
    <property type="entry name" value="METHYLTHIORIBULOSE-1-PHOSPHATE DEHYDRATASE"/>
    <property type="match status" value="1"/>
</dbReference>
<dbReference type="NCBIfam" id="TIGR03328">
    <property type="entry name" value="salvage_mtnB"/>
    <property type="match status" value="1"/>
</dbReference>
<reference evidence="11 12" key="1">
    <citation type="journal article" date="2019" name="PLoS Biol.">
        <title>Sex chromosomes control vertical transmission of feminizing Wolbachia symbionts in an isopod.</title>
        <authorList>
            <person name="Becking T."/>
            <person name="Chebbi M.A."/>
            <person name="Giraud I."/>
            <person name="Moumen B."/>
            <person name="Laverre T."/>
            <person name="Caubet Y."/>
            <person name="Peccoud J."/>
            <person name="Gilbert C."/>
            <person name="Cordaux R."/>
        </authorList>
    </citation>
    <scope>NUCLEOTIDE SEQUENCE [LARGE SCALE GENOMIC DNA]</scope>
    <source>
        <strain evidence="11">ANa2</strain>
        <tissue evidence="11">Whole body excluding digestive tract and cuticle</tissue>
    </source>
</reference>
<dbReference type="Pfam" id="PF00596">
    <property type="entry name" value="Aldolase_II"/>
    <property type="match status" value="1"/>
</dbReference>
<dbReference type="OrthoDB" id="191080at2759"/>
<dbReference type="InterPro" id="IPR036409">
    <property type="entry name" value="Aldolase_II/adducin_N_sf"/>
</dbReference>
<keyword evidence="3 9" id="KW-0028">Amino-acid biosynthesis</keyword>
<comment type="caution">
    <text evidence="11">The sequence shown here is derived from an EMBL/GenBank/DDBJ whole genome shotgun (WGS) entry which is preliminary data.</text>
</comment>
<dbReference type="GO" id="GO:0005737">
    <property type="term" value="C:cytoplasm"/>
    <property type="evidence" value="ECO:0007669"/>
    <property type="project" value="UniProtKB-SubCell"/>
</dbReference>
<keyword evidence="6 9" id="KW-0486">Methionine biosynthesis</keyword>
<comment type="catalytic activity">
    <reaction evidence="9">
        <text>5-(methylsulfanyl)-D-ribulose 1-phosphate = 5-methylsulfanyl-2,3-dioxopentyl phosphate + H2O</text>
        <dbReference type="Rhea" id="RHEA:15549"/>
        <dbReference type="ChEBI" id="CHEBI:15377"/>
        <dbReference type="ChEBI" id="CHEBI:58548"/>
        <dbReference type="ChEBI" id="CHEBI:58828"/>
        <dbReference type="EC" id="4.2.1.109"/>
    </reaction>
</comment>
<feature type="binding site" evidence="9">
    <location>
        <position position="167"/>
    </location>
    <ligand>
        <name>substrate</name>
    </ligand>
</feature>
<comment type="subcellular location">
    <subcellularLocation>
        <location evidence="9">Cytoplasm</location>
    </subcellularLocation>
</comment>
<dbReference type="GO" id="GO:0046570">
    <property type="term" value="F:methylthioribulose 1-phosphate dehydratase activity"/>
    <property type="evidence" value="ECO:0007669"/>
    <property type="project" value="UniProtKB-UniRule"/>
</dbReference>
<evidence type="ECO:0000256" key="9">
    <source>
        <dbReference type="HAMAP-Rule" id="MF_03116"/>
    </source>
</evidence>
<comment type="cofactor">
    <cofactor evidence="9">
        <name>Zn(2+)</name>
        <dbReference type="ChEBI" id="CHEBI:29105"/>
    </cofactor>
    <text evidence="9">Binds 1 zinc ion per subunit.</text>
</comment>
<dbReference type="UniPathway" id="UPA00904">
    <property type="reaction ID" value="UER00875"/>
</dbReference>
<evidence type="ECO:0000313" key="11">
    <source>
        <dbReference type="EMBL" id="KAB7496573.1"/>
    </source>
</evidence>
<evidence type="ECO:0000259" key="10">
    <source>
        <dbReference type="SMART" id="SM01007"/>
    </source>
</evidence>
<evidence type="ECO:0000256" key="4">
    <source>
        <dbReference type="ARBA" id="ARBA00022723"/>
    </source>
</evidence>
<dbReference type="HAMAP" id="MF_03116">
    <property type="entry name" value="Salvage_MtnB_euk"/>
    <property type="match status" value="1"/>
</dbReference>
<evidence type="ECO:0000256" key="6">
    <source>
        <dbReference type="ARBA" id="ARBA00023167"/>
    </source>
</evidence>
<dbReference type="InterPro" id="IPR027514">
    <property type="entry name" value="Salvage_MtnB_euk"/>
</dbReference>
<keyword evidence="12" id="KW-1185">Reference proteome</keyword>
<dbReference type="GO" id="GO:0003677">
    <property type="term" value="F:DNA binding"/>
    <property type="evidence" value="ECO:0007669"/>
    <property type="project" value="InterPro"/>
</dbReference>
<dbReference type="SUPFAM" id="SSF53639">
    <property type="entry name" value="AraD/HMP-PK domain-like"/>
    <property type="match status" value="1"/>
</dbReference>
<dbReference type="EC" id="4.2.1.109" evidence="9"/>
<feature type="binding site" evidence="9">
    <location>
        <position position="185"/>
    </location>
    <ligand>
        <name>Zn(2+)</name>
        <dbReference type="ChEBI" id="CHEBI:29105"/>
    </ligand>
</feature>
<dbReference type="AlphaFoldDB" id="A0A5N5SR12"/>
<dbReference type="EMBL" id="SEYY01021236">
    <property type="protein sequence ID" value="KAB7496573.1"/>
    <property type="molecule type" value="Genomic_DNA"/>
</dbReference>
<evidence type="ECO:0000256" key="7">
    <source>
        <dbReference type="ARBA" id="ARBA00023239"/>
    </source>
</evidence>
<comment type="similarity">
    <text evidence="1">Belongs to the aldolase class II family. Adducin subfamily.</text>
</comment>
<dbReference type="InterPro" id="IPR017714">
    <property type="entry name" value="MethylthioRu-1-P_deHdtase_MtnB"/>
</dbReference>
<dbReference type="FunFam" id="3.40.225.10:FF:000003">
    <property type="entry name" value="Methylthioribulose-1-phosphate dehydratase"/>
    <property type="match status" value="1"/>
</dbReference>
<dbReference type="PANTHER" id="PTHR10640:SF7">
    <property type="entry name" value="METHYLTHIORIBULOSE-1-PHOSPHATE DEHYDRATASE"/>
    <property type="match status" value="1"/>
</dbReference>
<feature type="active site" description="Proton donor/acceptor" evidence="9">
    <location>
        <position position="209"/>
    </location>
</feature>
<evidence type="ECO:0000313" key="12">
    <source>
        <dbReference type="Proteomes" id="UP000326759"/>
    </source>
</evidence>
<keyword evidence="7 9" id="KW-0456">Lyase</keyword>
<dbReference type="GO" id="GO:0008270">
    <property type="term" value="F:zinc ion binding"/>
    <property type="evidence" value="ECO:0007669"/>
    <property type="project" value="UniProtKB-UniRule"/>
</dbReference>